<protein>
    <submittedName>
        <fullName evidence="6">LysR family transcriptional regulator</fullName>
    </submittedName>
</protein>
<keyword evidence="2" id="KW-0805">Transcription regulation</keyword>
<evidence type="ECO:0000256" key="3">
    <source>
        <dbReference type="ARBA" id="ARBA00023125"/>
    </source>
</evidence>
<dbReference type="AlphaFoldDB" id="A0A4Q1C487"/>
<evidence type="ECO:0000256" key="2">
    <source>
        <dbReference type="ARBA" id="ARBA00023015"/>
    </source>
</evidence>
<reference evidence="6 7" key="1">
    <citation type="submission" date="2019-01" db="EMBL/GenBank/DDBJ databases">
        <title>Lacunisphaera sp. strain TWA-58.</title>
        <authorList>
            <person name="Chen W.-M."/>
        </authorList>
    </citation>
    <scope>NUCLEOTIDE SEQUENCE [LARGE SCALE GENOMIC DNA]</scope>
    <source>
        <strain evidence="6 7">TWA-58</strain>
    </source>
</reference>
<dbReference type="PANTHER" id="PTHR30346:SF28">
    <property type="entry name" value="HTH-TYPE TRANSCRIPTIONAL REGULATOR CYNR"/>
    <property type="match status" value="1"/>
</dbReference>
<dbReference type="InterPro" id="IPR000847">
    <property type="entry name" value="LysR_HTH_N"/>
</dbReference>
<dbReference type="InterPro" id="IPR036390">
    <property type="entry name" value="WH_DNA-bd_sf"/>
</dbReference>
<sequence>MPREYQFPFELRHLVYFREVARQLHFRKAAESLAVAQPALSRSIAQLEKEMGVDLLNRTRRRVELTAAGRAFLERIEPLLRALAAVPGDIQALAGGQAGHVRVAFTGLAMATVLPGILREFNRRYPGIKVELNESPTSAQLESLKNGEIACGFFHPDITAPAGFSTKLLLQEKNGVLLPAEHKLAMAPKLRLRDLADTAFVMFPRAHNPGFYDRVLAAFQAAGVTPRIADEVWPRANAIGLVRAGLGATFMAPSEAKQLPDEVTFRPLEGPAPESRLVLGWRKDGPADPALGAFLVVAGAATA</sequence>
<dbReference type="SUPFAM" id="SSF46785">
    <property type="entry name" value="Winged helix' DNA-binding domain"/>
    <property type="match status" value="1"/>
</dbReference>
<evidence type="ECO:0000313" key="7">
    <source>
        <dbReference type="Proteomes" id="UP000290218"/>
    </source>
</evidence>
<dbReference type="GO" id="GO:0003677">
    <property type="term" value="F:DNA binding"/>
    <property type="evidence" value="ECO:0007669"/>
    <property type="project" value="UniProtKB-KW"/>
</dbReference>
<dbReference type="Pfam" id="PF03466">
    <property type="entry name" value="LysR_substrate"/>
    <property type="match status" value="1"/>
</dbReference>
<evidence type="ECO:0000256" key="1">
    <source>
        <dbReference type="ARBA" id="ARBA00009437"/>
    </source>
</evidence>
<accession>A0A4Q1C487</accession>
<dbReference type="PRINTS" id="PR00039">
    <property type="entry name" value="HTHLYSR"/>
</dbReference>
<dbReference type="FunFam" id="1.10.10.10:FF:000001">
    <property type="entry name" value="LysR family transcriptional regulator"/>
    <property type="match status" value="1"/>
</dbReference>
<dbReference type="PANTHER" id="PTHR30346">
    <property type="entry name" value="TRANSCRIPTIONAL DUAL REGULATOR HCAR-RELATED"/>
    <property type="match status" value="1"/>
</dbReference>
<dbReference type="InterPro" id="IPR036388">
    <property type="entry name" value="WH-like_DNA-bd_sf"/>
</dbReference>
<comment type="similarity">
    <text evidence="1">Belongs to the LysR transcriptional regulatory family.</text>
</comment>
<dbReference type="PROSITE" id="PS50931">
    <property type="entry name" value="HTH_LYSR"/>
    <property type="match status" value="1"/>
</dbReference>
<dbReference type="RefSeq" id="WP_129048807.1">
    <property type="nucleotide sequence ID" value="NZ_SDHX01000002.1"/>
</dbReference>
<dbReference type="Gene3D" id="3.40.190.10">
    <property type="entry name" value="Periplasmic binding protein-like II"/>
    <property type="match status" value="2"/>
</dbReference>
<gene>
    <name evidence="6" type="ORF">ESB00_16095</name>
</gene>
<dbReference type="GO" id="GO:0032993">
    <property type="term" value="C:protein-DNA complex"/>
    <property type="evidence" value="ECO:0007669"/>
    <property type="project" value="TreeGrafter"/>
</dbReference>
<dbReference type="SUPFAM" id="SSF53850">
    <property type="entry name" value="Periplasmic binding protein-like II"/>
    <property type="match status" value="1"/>
</dbReference>
<dbReference type="Pfam" id="PF00126">
    <property type="entry name" value="HTH_1"/>
    <property type="match status" value="1"/>
</dbReference>
<dbReference type="GO" id="GO:0003700">
    <property type="term" value="F:DNA-binding transcription factor activity"/>
    <property type="evidence" value="ECO:0007669"/>
    <property type="project" value="InterPro"/>
</dbReference>
<dbReference type="OrthoDB" id="9803735at2"/>
<keyword evidence="3" id="KW-0238">DNA-binding</keyword>
<keyword evidence="4" id="KW-0804">Transcription</keyword>
<dbReference type="EMBL" id="SDHX01000002">
    <property type="protein sequence ID" value="RXK53218.1"/>
    <property type="molecule type" value="Genomic_DNA"/>
</dbReference>
<evidence type="ECO:0000259" key="5">
    <source>
        <dbReference type="PROSITE" id="PS50931"/>
    </source>
</evidence>
<evidence type="ECO:0000313" key="6">
    <source>
        <dbReference type="EMBL" id="RXK53218.1"/>
    </source>
</evidence>
<dbReference type="Proteomes" id="UP000290218">
    <property type="component" value="Unassembled WGS sequence"/>
</dbReference>
<feature type="domain" description="HTH lysR-type" evidence="5">
    <location>
        <begin position="9"/>
        <end position="66"/>
    </location>
</feature>
<organism evidence="6 7">
    <name type="scientific">Oleiharenicola lentus</name>
    <dbReference type="NCBI Taxonomy" id="2508720"/>
    <lineage>
        <taxon>Bacteria</taxon>
        <taxon>Pseudomonadati</taxon>
        <taxon>Verrucomicrobiota</taxon>
        <taxon>Opitutia</taxon>
        <taxon>Opitutales</taxon>
        <taxon>Opitutaceae</taxon>
        <taxon>Oleiharenicola</taxon>
    </lineage>
</organism>
<evidence type="ECO:0000256" key="4">
    <source>
        <dbReference type="ARBA" id="ARBA00023163"/>
    </source>
</evidence>
<dbReference type="Gene3D" id="1.10.10.10">
    <property type="entry name" value="Winged helix-like DNA-binding domain superfamily/Winged helix DNA-binding domain"/>
    <property type="match status" value="1"/>
</dbReference>
<keyword evidence="7" id="KW-1185">Reference proteome</keyword>
<dbReference type="InterPro" id="IPR005119">
    <property type="entry name" value="LysR_subst-bd"/>
</dbReference>
<dbReference type="CDD" id="cd08414">
    <property type="entry name" value="PBP2_LTTR_aromatics_like"/>
    <property type="match status" value="1"/>
</dbReference>
<proteinExistence type="inferred from homology"/>
<comment type="caution">
    <text evidence="6">The sequence shown here is derived from an EMBL/GenBank/DDBJ whole genome shotgun (WGS) entry which is preliminary data.</text>
</comment>
<name>A0A4Q1C487_9BACT</name>